<dbReference type="Proteomes" id="UP000694925">
    <property type="component" value="Unplaced"/>
</dbReference>
<sequence>MPSSNPLPPKENALFKRILRCYEHKQYKNGIKFAKQILSNPKFSEHGETLAMKGLTLNCLGRKEEAYDHVRRGLRNDLQSHVCWHVYGLLQRSDKKYDEAIKCYRNALKWDKDNIQILRDLSLLQIQMRDLEGYKDTRYQLFMLRPTQRASWIGFAISYHLLKDYEMALKILDTFRNSPMICYDYEHSELLLYQNMVIQESGESEQALKHLDKYSDQICDKVTVKEIYGKLRLQLKQYAEAVQIYKELLNINPENTTYYARLAEAERHSEPGETLAMLLRYEELFPRALAPRRLQLNCAAGDEFRTLVDRYLRRGLHKGVPPLFVNLRSLYTDQQKVDTIQSLVLEYKDALKAHGHFTDQEKDNPREPASALLWTYYYLAQHYDHLGLTEKALSEIDAAIEHTPTLIELFVTKGRIYKHAGNVQEAYKWLDEAQGLDTADRYINSKCAKYMLRANLIKEAEETCSKFTREGVLAMENLNEMQCMWIQTEAAIAYKRLGKYGEALKKCHEVDRHFSEIIEDQFDFHTYCMRKMTLRSYVGLLRLEDVLRAHPFYFKAAKCAVEVYLRLHDEPLPDPTQTQEIDTENLAPSELKKLRNKQRKQRRKAELERQQAAQAQEKREQHNKSRQQTDPDLEQPTLDELIPEKLERVEDPLEQAIKFLQPLQDLASNRIETHLMAFEIYIRKGRTLLMLRSIKRAHGLDPNNPELHTCLVRFMLHINRSPSEGPVGEVVKQQTALIYSASTATQLNAEFLKANRNSLPHLLQGARMLYLLDPSAQAKVLSMLTNIEGLEGVTLRYCTMVLEALRCGDFGHCETAITEYMTKCHKLYPYATAFRPPETKVTIKNQEKENSIKN</sequence>
<evidence type="ECO:0000313" key="6">
    <source>
        <dbReference type="RefSeq" id="XP_017892602.1"/>
    </source>
</evidence>
<keyword evidence="5" id="KW-1185">Reference proteome</keyword>
<evidence type="ECO:0000256" key="4">
    <source>
        <dbReference type="SAM" id="MobiDB-lite"/>
    </source>
</evidence>
<dbReference type="Pfam" id="PF13181">
    <property type="entry name" value="TPR_8"/>
    <property type="match status" value="1"/>
</dbReference>
<keyword evidence="1" id="KW-0677">Repeat</keyword>
<accession>A0AAJ7JG45</accession>
<gene>
    <name evidence="6 7" type="primary">LOC108632476</name>
</gene>
<keyword evidence="2 3" id="KW-0802">TPR repeat</keyword>
<dbReference type="RefSeq" id="XP_017892602.1">
    <property type="nucleotide sequence ID" value="XM_018037113.2"/>
</dbReference>
<proteinExistence type="predicted"/>
<protein>
    <submittedName>
        <fullName evidence="6 7">N-alpha-acetyltransferase 15, NatA auxiliary subunit</fullName>
    </submittedName>
</protein>
<dbReference type="InterPro" id="IPR011990">
    <property type="entry name" value="TPR-like_helical_dom_sf"/>
</dbReference>
<dbReference type="SMART" id="SM00028">
    <property type="entry name" value="TPR"/>
    <property type="match status" value="6"/>
</dbReference>
<dbReference type="SUPFAM" id="SSF48452">
    <property type="entry name" value="TPR-like"/>
    <property type="match status" value="3"/>
</dbReference>
<dbReference type="InterPro" id="IPR019734">
    <property type="entry name" value="TPR_rpt"/>
</dbReference>
<dbReference type="InterPro" id="IPR021183">
    <property type="entry name" value="NatA_aux_su"/>
</dbReference>
<dbReference type="RefSeq" id="XP_026675530.1">
    <property type="nucleotide sequence ID" value="XM_026819729.1"/>
</dbReference>
<dbReference type="Gene3D" id="1.25.40.1040">
    <property type="match status" value="1"/>
</dbReference>
<dbReference type="GO" id="GO:0031415">
    <property type="term" value="C:NatA complex"/>
    <property type="evidence" value="ECO:0007669"/>
    <property type="project" value="TreeGrafter"/>
</dbReference>
<dbReference type="CTD" id="32934"/>
<feature type="region of interest" description="Disordered" evidence="4">
    <location>
        <begin position="573"/>
        <end position="637"/>
    </location>
</feature>
<dbReference type="Gene3D" id="1.25.40.1010">
    <property type="match status" value="1"/>
</dbReference>
<dbReference type="PIRSF" id="PIRSF000422">
    <property type="entry name" value="N-terminal-AcTrfase-A_aux_su"/>
    <property type="match status" value="1"/>
</dbReference>
<organism evidence="5 6">
    <name type="scientific">Ceratina calcarata</name>
    <dbReference type="NCBI Taxonomy" id="156304"/>
    <lineage>
        <taxon>Eukaryota</taxon>
        <taxon>Metazoa</taxon>
        <taxon>Ecdysozoa</taxon>
        <taxon>Arthropoda</taxon>
        <taxon>Hexapoda</taxon>
        <taxon>Insecta</taxon>
        <taxon>Pterygota</taxon>
        <taxon>Neoptera</taxon>
        <taxon>Endopterygota</taxon>
        <taxon>Hymenoptera</taxon>
        <taxon>Apocrita</taxon>
        <taxon>Aculeata</taxon>
        <taxon>Apoidea</taxon>
        <taxon>Anthophila</taxon>
        <taxon>Apidae</taxon>
        <taxon>Ceratina</taxon>
        <taxon>Zadontomerus</taxon>
    </lineage>
</organism>
<dbReference type="AlphaFoldDB" id="A0AAJ7JG45"/>
<evidence type="ECO:0000256" key="2">
    <source>
        <dbReference type="ARBA" id="ARBA00022803"/>
    </source>
</evidence>
<evidence type="ECO:0000256" key="3">
    <source>
        <dbReference type="PROSITE-ProRule" id="PRU00339"/>
    </source>
</evidence>
<dbReference type="PROSITE" id="PS50005">
    <property type="entry name" value="TPR"/>
    <property type="match status" value="2"/>
</dbReference>
<dbReference type="KEGG" id="ccal:108632476"/>
<name>A0AAJ7JG45_9HYME</name>
<dbReference type="PANTHER" id="PTHR22767:SF2">
    <property type="entry name" value="N(ALPHA)-ACETYLTRANSFERASE 15_16, ISOFORM A"/>
    <property type="match status" value="1"/>
</dbReference>
<reference evidence="6 7" key="1">
    <citation type="submission" date="2025-04" db="UniProtKB">
        <authorList>
            <consortium name="RefSeq"/>
        </authorList>
    </citation>
    <scope>IDENTIFICATION</scope>
    <source>
        <tissue evidence="6 7">Whole body</tissue>
    </source>
</reference>
<dbReference type="FunFam" id="1.25.40.1040:FF:000003">
    <property type="entry name" value="N-terminal acetyltransferase A, auxiliary subunit"/>
    <property type="match status" value="1"/>
</dbReference>
<feature type="repeat" description="TPR" evidence="3">
    <location>
        <begin position="81"/>
        <end position="114"/>
    </location>
</feature>
<dbReference type="GeneID" id="108632476"/>
<evidence type="ECO:0000313" key="7">
    <source>
        <dbReference type="RefSeq" id="XP_026675530.1"/>
    </source>
</evidence>
<feature type="repeat" description="TPR" evidence="3">
    <location>
        <begin position="222"/>
        <end position="255"/>
    </location>
</feature>
<feature type="compositionally biased region" description="Basic and acidic residues" evidence="4">
    <location>
        <begin position="616"/>
        <end position="629"/>
    </location>
</feature>
<dbReference type="PANTHER" id="PTHR22767">
    <property type="entry name" value="N-TERMINAL ACETYLTRANSFERASE-RELATED"/>
    <property type="match status" value="1"/>
</dbReference>
<dbReference type="Pfam" id="PF12569">
    <property type="entry name" value="NatA_aux_su"/>
    <property type="match status" value="1"/>
</dbReference>
<feature type="compositionally biased region" description="Basic residues" evidence="4">
    <location>
        <begin position="594"/>
        <end position="603"/>
    </location>
</feature>
<evidence type="ECO:0000313" key="5">
    <source>
        <dbReference type="Proteomes" id="UP000694925"/>
    </source>
</evidence>
<evidence type="ECO:0000256" key="1">
    <source>
        <dbReference type="ARBA" id="ARBA00022737"/>
    </source>
</evidence>